<comment type="caution">
    <text evidence="3">The sequence shown here is derived from an EMBL/GenBank/DDBJ whole genome shotgun (WGS) entry which is preliminary data.</text>
</comment>
<keyword evidence="2" id="KW-1133">Transmembrane helix</keyword>
<dbReference type="EMBL" id="FNYY01000008">
    <property type="protein sequence ID" value="SEJ64865.1"/>
    <property type="molecule type" value="Genomic_DNA"/>
</dbReference>
<organism evidence="3 4">
    <name type="scientific">Marinovum algicola</name>
    <dbReference type="NCBI Taxonomy" id="42444"/>
    <lineage>
        <taxon>Bacteria</taxon>
        <taxon>Pseudomonadati</taxon>
        <taxon>Pseudomonadota</taxon>
        <taxon>Alphaproteobacteria</taxon>
        <taxon>Rhodobacterales</taxon>
        <taxon>Roseobacteraceae</taxon>
        <taxon>Marinovum</taxon>
    </lineage>
</organism>
<evidence type="ECO:0000256" key="1">
    <source>
        <dbReference type="SAM" id="MobiDB-lite"/>
    </source>
</evidence>
<evidence type="ECO:0000313" key="4">
    <source>
        <dbReference type="Proteomes" id="UP000182932"/>
    </source>
</evidence>
<feature type="compositionally biased region" description="Pro residues" evidence="1">
    <location>
        <begin position="98"/>
        <end position="118"/>
    </location>
</feature>
<accession>A0A975WAV4</accession>
<keyword evidence="2" id="KW-0812">Transmembrane</keyword>
<dbReference type="AlphaFoldDB" id="A0A975WAV4"/>
<feature type="transmembrane region" description="Helical" evidence="2">
    <location>
        <begin position="65"/>
        <end position="87"/>
    </location>
</feature>
<feature type="region of interest" description="Disordered" evidence="1">
    <location>
        <begin position="91"/>
        <end position="128"/>
    </location>
</feature>
<gene>
    <name evidence="3" type="ORF">SAMN04487940_108120</name>
</gene>
<protein>
    <recommendedName>
        <fullName evidence="5">Holin-X, holin superfamily III</fullName>
    </recommendedName>
</protein>
<keyword evidence="4" id="KW-1185">Reference proteome</keyword>
<sequence>MSLGGGLMHLVTEFLALKSRRIIRQATLGLAAGLLVVAFLGITLTFACIGLFLALEPSVGGPGAALVVAGISLVLALVILLAIFVAMRRRRRPRRRPGPMPATPAAGPPPAPGAPPQTPGSTPGRRSVPVAAASGFLTGFLTGRATEKTPPRR</sequence>
<proteinExistence type="predicted"/>
<evidence type="ECO:0000313" key="3">
    <source>
        <dbReference type="EMBL" id="SEJ64865.1"/>
    </source>
</evidence>
<evidence type="ECO:0008006" key="5">
    <source>
        <dbReference type="Google" id="ProtNLM"/>
    </source>
</evidence>
<name>A0A975WAV4_9RHOB</name>
<reference evidence="3 4" key="1">
    <citation type="submission" date="2016-10" db="EMBL/GenBank/DDBJ databases">
        <authorList>
            <person name="Varghese N."/>
            <person name="Submissions S."/>
        </authorList>
    </citation>
    <scope>NUCLEOTIDE SEQUENCE [LARGE SCALE GENOMIC DNA]</scope>
    <source>
        <strain evidence="3 4">FF3</strain>
    </source>
</reference>
<dbReference type="Proteomes" id="UP000182932">
    <property type="component" value="Unassembled WGS sequence"/>
</dbReference>
<keyword evidence="2" id="KW-0472">Membrane</keyword>
<feature type="transmembrane region" description="Helical" evidence="2">
    <location>
        <begin position="28"/>
        <end position="53"/>
    </location>
</feature>
<evidence type="ECO:0000256" key="2">
    <source>
        <dbReference type="SAM" id="Phobius"/>
    </source>
</evidence>